<evidence type="ECO:0000313" key="2">
    <source>
        <dbReference type="EMBL" id="KAJ8316025.1"/>
    </source>
</evidence>
<keyword evidence="3" id="KW-1185">Reference proteome</keyword>
<name>A0ABQ9FFE7_TEGGR</name>
<dbReference type="CDD" id="cd22758">
    <property type="entry name" value="OTU_232R-like"/>
    <property type="match status" value="1"/>
</dbReference>
<accession>A0ABQ9FFE7</accession>
<comment type="caution">
    <text evidence="2">The sequence shown here is derived from an EMBL/GenBank/DDBJ whole genome shotgun (WGS) entry which is preliminary data.</text>
</comment>
<evidence type="ECO:0000313" key="3">
    <source>
        <dbReference type="Proteomes" id="UP001217089"/>
    </source>
</evidence>
<gene>
    <name evidence="2" type="ORF">KUTeg_006039</name>
</gene>
<dbReference type="InterPro" id="IPR038765">
    <property type="entry name" value="Papain-like_cys_pep_sf"/>
</dbReference>
<organism evidence="2 3">
    <name type="scientific">Tegillarca granosa</name>
    <name type="common">Malaysian cockle</name>
    <name type="synonym">Anadara granosa</name>
    <dbReference type="NCBI Taxonomy" id="220873"/>
    <lineage>
        <taxon>Eukaryota</taxon>
        <taxon>Metazoa</taxon>
        <taxon>Spiralia</taxon>
        <taxon>Lophotrochozoa</taxon>
        <taxon>Mollusca</taxon>
        <taxon>Bivalvia</taxon>
        <taxon>Autobranchia</taxon>
        <taxon>Pteriomorphia</taxon>
        <taxon>Arcoida</taxon>
        <taxon>Arcoidea</taxon>
        <taxon>Arcidae</taxon>
        <taxon>Tegillarca</taxon>
    </lineage>
</organism>
<dbReference type="SUPFAM" id="SSF54001">
    <property type="entry name" value="Cysteine proteinases"/>
    <property type="match status" value="1"/>
</dbReference>
<dbReference type="EMBL" id="JARBDR010000328">
    <property type="protein sequence ID" value="KAJ8316025.1"/>
    <property type="molecule type" value="Genomic_DNA"/>
</dbReference>
<reference evidence="2 3" key="1">
    <citation type="submission" date="2022-12" db="EMBL/GenBank/DDBJ databases">
        <title>Chromosome-level genome of Tegillarca granosa.</title>
        <authorList>
            <person name="Kim J."/>
        </authorList>
    </citation>
    <scope>NUCLEOTIDE SEQUENCE [LARGE SCALE GENOMIC DNA]</scope>
    <source>
        <strain evidence="2">Teg-2019</strain>
        <tissue evidence="2">Adductor muscle</tissue>
    </source>
</reference>
<dbReference type="PROSITE" id="PS50802">
    <property type="entry name" value="OTU"/>
    <property type="match status" value="1"/>
</dbReference>
<feature type="domain" description="OTU" evidence="1">
    <location>
        <begin position="41"/>
        <end position="145"/>
    </location>
</feature>
<sequence length="395" mass="44873">MSRKTSPKATYAKDETNDLQPLISLIGGINHLTTLAKTLGLTVYDVQPDGNCMYRSVIDQLRIHGVFDLTAGLLRQQAVTYLTENPYHEDGGIAEVTNRKICIISVIGSSHNQTTIQPGTGDADQSESIFLGHINDAHYVSLRPNDWLEKCFEKADKRAGFTEEHEYCRTTSGSHVQSSVPLPSIEVCVDHVTGWPFPHLTFMMAASFKEPYFYNRAKERRDIQEQFSIDTAVTFIEDREQITLVYPQNDYSGNRTLVYISPNIPNFVTFDQNNIGENTNYLAVELTTHPGRLSLQHVRRKESSDHPKSLLGHVKKSSVDEYDIQQFWQSVRLRRLPQTSANDLYCFATEEWPVCAMEWKEYRRLSGWPDSSLVKEIMEAGCLIIPLALTESTFP</sequence>
<dbReference type="InterPro" id="IPR003323">
    <property type="entry name" value="OTU_dom"/>
</dbReference>
<dbReference type="Gene3D" id="3.90.70.80">
    <property type="match status" value="1"/>
</dbReference>
<proteinExistence type="predicted"/>
<dbReference type="Proteomes" id="UP001217089">
    <property type="component" value="Unassembled WGS sequence"/>
</dbReference>
<evidence type="ECO:0000259" key="1">
    <source>
        <dbReference type="PROSITE" id="PS50802"/>
    </source>
</evidence>
<protein>
    <recommendedName>
        <fullName evidence="1">OTU domain-containing protein</fullName>
    </recommendedName>
</protein>